<gene>
    <name evidence="1" type="ORF">PHPALM_37012</name>
</gene>
<dbReference type="Proteomes" id="UP000237271">
    <property type="component" value="Unassembled WGS sequence"/>
</dbReference>
<evidence type="ECO:0000313" key="1">
    <source>
        <dbReference type="EMBL" id="POM58348.1"/>
    </source>
</evidence>
<keyword evidence="2" id="KW-1185">Reference proteome</keyword>
<evidence type="ECO:0000313" key="2">
    <source>
        <dbReference type="Proteomes" id="UP000237271"/>
    </source>
</evidence>
<organism evidence="1 2">
    <name type="scientific">Phytophthora palmivora</name>
    <dbReference type="NCBI Taxonomy" id="4796"/>
    <lineage>
        <taxon>Eukaryota</taxon>
        <taxon>Sar</taxon>
        <taxon>Stramenopiles</taxon>
        <taxon>Oomycota</taxon>
        <taxon>Peronosporomycetes</taxon>
        <taxon>Peronosporales</taxon>
        <taxon>Peronosporaceae</taxon>
        <taxon>Phytophthora</taxon>
    </lineage>
</organism>
<evidence type="ECO:0008006" key="3">
    <source>
        <dbReference type="Google" id="ProtNLM"/>
    </source>
</evidence>
<dbReference type="AlphaFoldDB" id="A0A2P4WYH3"/>
<protein>
    <recommendedName>
        <fullName evidence="3">DDE Tnp4 domain-containing protein</fullName>
    </recommendedName>
</protein>
<comment type="caution">
    <text evidence="1">The sequence shown here is derived from an EMBL/GenBank/DDBJ whole genome shotgun (WGS) entry which is preliminary data.</text>
</comment>
<reference evidence="1 2" key="1">
    <citation type="journal article" date="2017" name="Genome Biol. Evol.">
        <title>Phytophthora megakarya and P. palmivora, closely related causal agents of cacao black pod rot, underwent increases in genome sizes and gene numbers by different mechanisms.</title>
        <authorList>
            <person name="Ali S.S."/>
            <person name="Shao J."/>
            <person name="Lary D.J."/>
            <person name="Kronmiller B."/>
            <person name="Shen D."/>
            <person name="Strem M.D."/>
            <person name="Amoako-Attah I."/>
            <person name="Akrofi A.Y."/>
            <person name="Begoude B.A."/>
            <person name="Ten Hoopen G.M."/>
            <person name="Coulibaly K."/>
            <person name="Kebe B.I."/>
            <person name="Melnick R.L."/>
            <person name="Guiltinan M.J."/>
            <person name="Tyler B.M."/>
            <person name="Meinhardt L.W."/>
            <person name="Bailey B.A."/>
        </authorList>
    </citation>
    <scope>NUCLEOTIDE SEQUENCE [LARGE SCALE GENOMIC DNA]</scope>
    <source>
        <strain evidence="2">sbr112.9</strain>
    </source>
</reference>
<dbReference type="EMBL" id="NCKW01020269">
    <property type="protein sequence ID" value="POM58348.1"/>
    <property type="molecule type" value="Genomic_DNA"/>
</dbReference>
<name>A0A2P4WYH3_9STRA</name>
<accession>A0A2P4WYH3</accession>
<sequence>MPYTSERRELLRDLDAACAVAIVSDDEDDEMEMLWVSYLYDRVGASHRGDKFDEIIALPEKDFRPVTRISKSSFAALHDYICGSGVFHPEGTTGPRKQRPVCVQLAVAHARLGANGNTASVGEFRRKFNIAAGSVVIYTTRVLVALKAVRSQWISWPSRSRRQEVAAVMTSEGFPCCIGFIDGTTLPLAQRPAIDGSIYWDRKKVMNMFVYGAN</sequence>
<proteinExistence type="predicted"/>
<dbReference type="OrthoDB" id="2502344at2759"/>